<dbReference type="PANTHER" id="PTHR35008">
    <property type="entry name" value="BLL4482 PROTEIN-RELATED"/>
    <property type="match status" value="1"/>
</dbReference>
<dbReference type="SUPFAM" id="SSF46626">
    <property type="entry name" value="Cytochrome c"/>
    <property type="match status" value="1"/>
</dbReference>
<comment type="caution">
    <text evidence="8">The sequence shown here is derived from an EMBL/GenBank/DDBJ whole genome shotgun (WGS) entry which is preliminary data.</text>
</comment>
<dbReference type="PROSITE" id="PS51007">
    <property type="entry name" value="CYTC"/>
    <property type="match status" value="1"/>
</dbReference>
<keyword evidence="1" id="KW-0813">Transport</keyword>
<dbReference type="GO" id="GO:0009055">
    <property type="term" value="F:electron transfer activity"/>
    <property type="evidence" value="ECO:0007669"/>
    <property type="project" value="InterPro"/>
</dbReference>
<dbReference type="PROSITE" id="PS51257">
    <property type="entry name" value="PROKAR_LIPOPROTEIN"/>
    <property type="match status" value="1"/>
</dbReference>
<evidence type="ECO:0000313" key="9">
    <source>
        <dbReference type="Proteomes" id="UP000218831"/>
    </source>
</evidence>
<dbReference type="AlphaFoldDB" id="A0A2A2GED8"/>
<accession>A0A2A2GED8</accession>
<dbReference type="InterPro" id="IPR009056">
    <property type="entry name" value="Cyt_c-like_dom"/>
</dbReference>
<sequence length="305" mass="34873">MTVKNELGLLTTVIVLIFFTSACHMGDSSHMSQSHQQQMQSTFDSLQESHKTMLKTYKQDSASLPNEMDTLYSQMRRMHREMEKNHRHMMNIQKQQSMHQDDERGMMGSKMRMQIQNKMSGEWYNQMMGMHQQIGLMHQDMGHSDLAEKHKQLAERFKEISGMVPESDGENNQPKNEEADPNLLNGANLYTTNCASCHGQDAQGIGNTFPPLVNTKWVTGKKSIPVRIIRDGLQGSIEVNRKRYEGHMPAFKARLSIAEIAAIVNYLREKSEGDNAKITQDDVIEIANTYSNRNTPWQPKELLGE</sequence>
<dbReference type="Proteomes" id="UP000218831">
    <property type="component" value="Unassembled WGS sequence"/>
</dbReference>
<evidence type="ECO:0000256" key="5">
    <source>
        <dbReference type="ARBA" id="ARBA00023004"/>
    </source>
</evidence>
<keyword evidence="4" id="KW-0249">Electron transport</keyword>
<keyword evidence="3 6" id="KW-0479">Metal-binding</keyword>
<gene>
    <name evidence="8" type="ORF">CK503_00500</name>
</gene>
<dbReference type="GO" id="GO:0020037">
    <property type="term" value="F:heme binding"/>
    <property type="evidence" value="ECO:0007669"/>
    <property type="project" value="InterPro"/>
</dbReference>
<reference evidence="8 9" key="1">
    <citation type="submission" date="2017-08" db="EMBL/GenBank/DDBJ databases">
        <title>Aliifodinibius alkalisoli sp. nov., isolated from saline alkaline soil.</title>
        <authorList>
            <person name="Liu D."/>
            <person name="Zhang G."/>
        </authorList>
    </citation>
    <scope>NUCLEOTIDE SEQUENCE [LARGE SCALE GENOMIC DNA]</scope>
    <source>
        <strain evidence="8 9">WN023</strain>
    </source>
</reference>
<evidence type="ECO:0000256" key="3">
    <source>
        <dbReference type="ARBA" id="ARBA00022723"/>
    </source>
</evidence>
<dbReference type="OrthoDB" id="9811395at2"/>
<proteinExistence type="predicted"/>
<keyword evidence="5 6" id="KW-0408">Iron</keyword>
<evidence type="ECO:0000256" key="2">
    <source>
        <dbReference type="ARBA" id="ARBA00022617"/>
    </source>
</evidence>
<feature type="domain" description="Cytochrome c" evidence="7">
    <location>
        <begin position="181"/>
        <end position="271"/>
    </location>
</feature>
<dbReference type="GO" id="GO:0005506">
    <property type="term" value="F:iron ion binding"/>
    <property type="evidence" value="ECO:0007669"/>
    <property type="project" value="InterPro"/>
</dbReference>
<dbReference type="Gene3D" id="1.10.760.10">
    <property type="entry name" value="Cytochrome c-like domain"/>
    <property type="match status" value="1"/>
</dbReference>
<protein>
    <recommendedName>
        <fullName evidence="7">Cytochrome c domain-containing protein</fullName>
    </recommendedName>
</protein>
<evidence type="ECO:0000256" key="4">
    <source>
        <dbReference type="ARBA" id="ARBA00022982"/>
    </source>
</evidence>
<keyword evidence="2 6" id="KW-0349">Heme</keyword>
<dbReference type="InterPro" id="IPR036909">
    <property type="entry name" value="Cyt_c-like_dom_sf"/>
</dbReference>
<evidence type="ECO:0000259" key="7">
    <source>
        <dbReference type="PROSITE" id="PS51007"/>
    </source>
</evidence>
<evidence type="ECO:0000256" key="6">
    <source>
        <dbReference type="PROSITE-ProRule" id="PRU00433"/>
    </source>
</evidence>
<keyword evidence="9" id="KW-1185">Reference proteome</keyword>
<name>A0A2A2GED8_9BACT</name>
<dbReference type="EMBL" id="NSKE01000001">
    <property type="protein sequence ID" value="PAU95580.1"/>
    <property type="molecule type" value="Genomic_DNA"/>
</dbReference>
<evidence type="ECO:0000313" key="8">
    <source>
        <dbReference type="EMBL" id="PAU95580.1"/>
    </source>
</evidence>
<dbReference type="InterPro" id="IPR008168">
    <property type="entry name" value="Cyt_C_IC"/>
</dbReference>
<dbReference type="PRINTS" id="PR00605">
    <property type="entry name" value="CYTCHROMECIC"/>
</dbReference>
<dbReference type="PANTHER" id="PTHR35008:SF8">
    <property type="entry name" value="ALCOHOL DEHYDROGENASE CYTOCHROME C SUBUNIT"/>
    <property type="match status" value="1"/>
</dbReference>
<organism evidence="8 9">
    <name type="scientific">Fodinibius salipaludis</name>
    <dbReference type="NCBI Taxonomy" id="2032627"/>
    <lineage>
        <taxon>Bacteria</taxon>
        <taxon>Pseudomonadati</taxon>
        <taxon>Balneolota</taxon>
        <taxon>Balneolia</taxon>
        <taxon>Balneolales</taxon>
        <taxon>Balneolaceae</taxon>
        <taxon>Fodinibius</taxon>
    </lineage>
</organism>
<evidence type="ECO:0000256" key="1">
    <source>
        <dbReference type="ARBA" id="ARBA00022448"/>
    </source>
</evidence>
<dbReference type="RefSeq" id="WP_095604825.1">
    <property type="nucleotide sequence ID" value="NZ_NSKE01000001.1"/>
</dbReference>
<dbReference type="InterPro" id="IPR051459">
    <property type="entry name" value="Cytochrome_c-type_DH"/>
</dbReference>
<dbReference type="Pfam" id="PF00034">
    <property type="entry name" value="Cytochrom_C"/>
    <property type="match status" value="1"/>
</dbReference>